<reference evidence="2" key="1">
    <citation type="journal article" date="2015" name="Nature">
        <title>Complex archaea that bridge the gap between prokaryotes and eukaryotes.</title>
        <authorList>
            <person name="Spang A."/>
            <person name="Saw J.H."/>
            <person name="Jorgensen S.L."/>
            <person name="Zaremba-Niedzwiedzka K."/>
            <person name="Martijn J."/>
            <person name="Lind A.E."/>
            <person name="van Eijk R."/>
            <person name="Schleper C."/>
            <person name="Guy L."/>
            <person name="Ettema T.J."/>
        </authorList>
    </citation>
    <scope>NUCLEOTIDE SEQUENCE</scope>
</reference>
<proteinExistence type="predicted"/>
<sequence>MNRPNRIVRVGGGTFTARRSALGRFKELEVDTNSAWSATNVGSGSIVATDPLGKILRTGATANSSTFNRTRPYGLNGDVANRNYFDYDKALSLFFSVCRYITDAEAVSRVQMKDADGIGVLGEKGIGLQLDNLALTGEAYGASRGTVDLSTSLTIEKMAWVEIRLTSTGVEFFVDNVSKGSITTADKFPTGDGAAAGRIASSHANGGTGTNSDFEPSKITVLQEL</sequence>
<gene>
    <name evidence="2" type="ORF">LCGC14_0396830</name>
</gene>
<accession>A0A0F9VK60</accession>
<dbReference type="AlphaFoldDB" id="A0A0F9VK60"/>
<name>A0A0F9VK60_9ZZZZ</name>
<evidence type="ECO:0000256" key="1">
    <source>
        <dbReference type="SAM" id="MobiDB-lite"/>
    </source>
</evidence>
<protein>
    <submittedName>
        <fullName evidence="2">Uncharacterized protein</fullName>
    </submittedName>
</protein>
<organism evidence="2">
    <name type="scientific">marine sediment metagenome</name>
    <dbReference type="NCBI Taxonomy" id="412755"/>
    <lineage>
        <taxon>unclassified sequences</taxon>
        <taxon>metagenomes</taxon>
        <taxon>ecological metagenomes</taxon>
    </lineage>
</organism>
<feature type="region of interest" description="Disordered" evidence="1">
    <location>
        <begin position="196"/>
        <end position="215"/>
    </location>
</feature>
<dbReference type="EMBL" id="LAZR01000336">
    <property type="protein sequence ID" value="KKN73881.1"/>
    <property type="molecule type" value="Genomic_DNA"/>
</dbReference>
<feature type="compositionally biased region" description="Polar residues" evidence="1">
    <location>
        <begin position="202"/>
        <end position="214"/>
    </location>
</feature>
<evidence type="ECO:0000313" key="2">
    <source>
        <dbReference type="EMBL" id="KKN73881.1"/>
    </source>
</evidence>
<comment type="caution">
    <text evidence="2">The sequence shown here is derived from an EMBL/GenBank/DDBJ whole genome shotgun (WGS) entry which is preliminary data.</text>
</comment>